<name>A0A443JEP6_9MICO</name>
<dbReference type="OrthoDB" id="5464689at2"/>
<dbReference type="SMART" id="SM00342">
    <property type="entry name" value="HTH_ARAC"/>
    <property type="match status" value="1"/>
</dbReference>
<dbReference type="AlphaFoldDB" id="A0A443JEP6"/>
<dbReference type="InterPro" id="IPR009057">
    <property type="entry name" value="Homeodomain-like_sf"/>
</dbReference>
<keyword evidence="1" id="KW-0805">Transcription regulation</keyword>
<proteinExistence type="predicted"/>
<dbReference type="PANTHER" id="PTHR46796">
    <property type="entry name" value="HTH-TYPE TRANSCRIPTIONAL ACTIVATOR RHAS-RELATED"/>
    <property type="match status" value="1"/>
</dbReference>
<dbReference type="InterPro" id="IPR018060">
    <property type="entry name" value="HTH_AraC"/>
</dbReference>
<dbReference type="InterPro" id="IPR050204">
    <property type="entry name" value="AraC_XylS_family_regulators"/>
</dbReference>
<comment type="caution">
    <text evidence="5">The sequence shown here is derived from an EMBL/GenBank/DDBJ whole genome shotgun (WGS) entry which is preliminary data.</text>
</comment>
<dbReference type="SUPFAM" id="SSF46689">
    <property type="entry name" value="Homeodomain-like"/>
    <property type="match status" value="1"/>
</dbReference>
<dbReference type="Pfam" id="PF12833">
    <property type="entry name" value="HTH_18"/>
    <property type="match status" value="1"/>
</dbReference>
<dbReference type="Gene3D" id="1.10.10.60">
    <property type="entry name" value="Homeodomain-like"/>
    <property type="match status" value="1"/>
</dbReference>
<evidence type="ECO:0000313" key="5">
    <source>
        <dbReference type="EMBL" id="RWR18964.1"/>
    </source>
</evidence>
<evidence type="ECO:0000259" key="4">
    <source>
        <dbReference type="PROSITE" id="PS01124"/>
    </source>
</evidence>
<dbReference type="Proteomes" id="UP000285970">
    <property type="component" value="Unassembled WGS sequence"/>
</dbReference>
<feature type="domain" description="HTH araC/xylS-type" evidence="4">
    <location>
        <begin position="61"/>
        <end position="164"/>
    </location>
</feature>
<gene>
    <name evidence="5" type="ORF">D8Y23_08725</name>
</gene>
<protein>
    <submittedName>
        <fullName evidence="5">Helix-turn-helix domain-containing protein</fullName>
    </submittedName>
</protein>
<evidence type="ECO:0000256" key="2">
    <source>
        <dbReference type="ARBA" id="ARBA00023125"/>
    </source>
</evidence>
<accession>A0A443JEP6</accession>
<dbReference type="PANTHER" id="PTHR46796:SF12">
    <property type="entry name" value="HTH-TYPE DNA-BINDING TRANSCRIPTIONAL ACTIVATOR EUTR"/>
    <property type="match status" value="1"/>
</dbReference>
<evidence type="ECO:0000256" key="1">
    <source>
        <dbReference type="ARBA" id="ARBA00023015"/>
    </source>
</evidence>
<keyword evidence="2" id="KW-0238">DNA-binding</keyword>
<dbReference type="EMBL" id="RBZY01000026">
    <property type="protein sequence ID" value="RWR18964.1"/>
    <property type="molecule type" value="Genomic_DNA"/>
</dbReference>
<organism evidence="5 6">
    <name type="scientific">Microbacterium enclense</name>
    <dbReference type="NCBI Taxonomy" id="993073"/>
    <lineage>
        <taxon>Bacteria</taxon>
        <taxon>Bacillati</taxon>
        <taxon>Actinomycetota</taxon>
        <taxon>Actinomycetes</taxon>
        <taxon>Micrococcales</taxon>
        <taxon>Microbacteriaceae</taxon>
        <taxon>Microbacterium</taxon>
    </lineage>
</organism>
<evidence type="ECO:0000313" key="6">
    <source>
        <dbReference type="Proteomes" id="UP000285970"/>
    </source>
</evidence>
<dbReference type="GO" id="GO:0003700">
    <property type="term" value="F:DNA-binding transcription factor activity"/>
    <property type="evidence" value="ECO:0007669"/>
    <property type="project" value="InterPro"/>
</dbReference>
<sequence>MREYWLATLRWAFTQLPLLAEPLVRAHVHRALVSATLEAFPLAGDPRERRASAVAQAAIYSAATRWMDDHASLPVTADDAARAAGTSAAGLRRAFAANGHLSATPEGYLELARVSAAHADLVASDPTRTTIAEVALRWGFADLPRFIAAYRAAYRTHPSATLER</sequence>
<reference evidence="5 6" key="1">
    <citation type="journal article" date="2018" name="Front. Microbiol.">
        <title>Novel Insights Into Bacterial Dimethylsulfoniopropionate Catabolism in the East China Sea.</title>
        <authorList>
            <person name="Liu J."/>
            <person name="Liu J."/>
            <person name="Zhang S.H."/>
            <person name="Liang J."/>
            <person name="Lin H."/>
            <person name="Song D."/>
            <person name="Yang G.P."/>
            <person name="Todd J.D."/>
            <person name="Zhang X.H."/>
        </authorList>
    </citation>
    <scope>NUCLEOTIDE SEQUENCE [LARGE SCALE GENOMIC DNA]</scope>
    <source>
        <strain evidence="5 6">ZYFD042</strain>
    </source>
</reference>
<keyword evidence="3" id="KW-0804">Transcription</keyword>
<dbReference type="PROSITE" id="PS01124">
    <property type="entry name" value="HTH_ARAC_FAMILY_2"/>
    <property type="match status" value="1"/>
</dbReference>
<dbReference type="GO" id="GO:0043565">
    <property type="term" value="F:sequence-specific DNA binding"/>
    <property type="evidence" value="ECO:0007669"/>
    <property type="project" value="InterPro"/>
</dbReference>
<evidence type="ECO:0000256" key="3">
    <source>
        <dbReference type="ARBA" id="ARBA00023163"/>
    </source>
</evidence>